<comment type="caution">
    <text evidence="3">The sequence shown here is derived from an EMBL/GenBank/DDBJ whole genome shotgun (WGS) entry which is preliminary data.</text>
</comment>
<dbReference type="GO" id="GO:0005525">
    <property type="term" value="F:GTP binding"/>
    <property type="evidence" value="ECO:0007669"/>
    <property type="project" value="InterPro"/>
</dbReference>
<dbReference type="PANTHER" id="PTHR47978">
    <property type="match status" value="1"/>
</dbReference>
<evidence type="ECO:0000313" key="4">
    <source>
        <dbReference type="Proteomes" id="UP000323011"/>
    </source>
</evidence>
<dbReference type="GO" id="GO:0003924">
    <property type="term" value="F:GTPase activity"/>
    <property type="evidence" value="ECO:0007669"/>
    <property type="project" value="InterPro"/>
</dbReference>
<protein>
    <submittedName>
        <fullName evidence="3">Uncharacterized protein</fullName>
    </submittedName>
</protein>
<evidence type="ECO:0000256" key="1">
    <source>
        <dbReference type="ARBA" id="ARBA00022741"/>
    </source>
</evidence>
<dbReference type="Gene3D" id="3.40.50.300">
    <property type="entry name" value="P-loop containing nucleotide triphosphate hydrolases"/>
    <property type="match status" value="1"/>
</dbReference>
<dbReference type="Proteomes" id="UP000323011">
    <property type="component" value="Unassembled WGS sequence"/>
</dbReference>
<proteinExistence type="predicted"/>
<dbReference type="PROSITE" id="PS51419">
    <property type="entry name" value="RAB"/>
    <property type="match status" value="1"/>
</dbReference>
<gene>
    <name evidence="3" type="ORF">FNF29_06761</name>
</gene>
<dbReference type="InterPro" id="IPR001806">
    <property type="entry name" value="Small_GTPase"/>
</dbReference>
<keyword evidence="4" id="KW-1185">Reference proteome</keyword>
<dbReference type="Pfam" id="PF00071">
    <property type="entry name" value="Ras"/>
    <property type="match status" value="1"/>
</dbReference>
<dbReference type="InterPro" id="IPR005225">
    <property type="entry name" value="Small_GTP-bd"/>
</dbReference>
<dbReference type="AlphaFoldDB" id="A0A5A8C6N6"/>
<organism evidence="3 4">
    <name type="scientific">Cafeteria roenbergensis</name>
    <name type="common">Marine flagellate</name>
    <dbReference type="NCBI Taxonomy" id="33653"/>
    <lineage>
        <taxon>Eukaryota</taxon>
        <taxon>Sar</taxon>
        <taxon>Stramenopiles</taxon>
        <taxon>Bigyra</taxon>
        <taxon>Opalozoa</taxon>
        <taxon>Bicosoecida</taxon>
        <taxon>Cafeteriaceae</taxon>
        <taxon>Cafeteria</taxon>
    </lineage>
</organism>
<dbReference type="NCBIfam" id="TIGR00231">
    <property type="entry name" value="small_GTP"/>
    <property type="match status" value="1"/>
</dbReference>
<keyword evidence="1" id="KW-0547">Nucleotide-binding</keyword>
<sequence length="224" mass="23920">MAAEGVDSTMTIATAGRAAVGKTTLVLALQRGRPAADGTACESTIGVETASVLVKSGGQNHRMSVFDTSGEERFMSTTQAFLRERDAYLLVYSLADLGSIRDIHEKWVPACVECAPERAVFVVVGNKLDLVPTEPDERPELLTEALATMQERVLELTSSMATAPLFLETSAVRGDRLAELPGEVVRAVLGTRRDLGLPMRTGRVDHPSHVTLESGSGPSAYCCS</sequence>
<dbReference type="SMART" id="SM00174">
    <property type="entry name" value="RHO"/>
    <property type="match status" value="1"/>
</dbReference>
<feature type="region of interest" description="Disordered" evidence="2">
    <location>
        <begin position="199"/>
        <end position="218"/>
    </location>
</feature>
<dbReference type="SUPFAM" id="SSF52540">
    <property type="entry name" value="P-loop containing nucleoside triphosphate hydrolases"/>
    <property type="match status" value="1"/>
</dbReference>
<dbReference type="PRINTS" id="PR00449">
    <property type="entry name" value="RASTRNSFRMNG"/>
</dbReference>
<dbReference type="EMBL" id="VLTN01000054">
    <property type="protein sequence ID" value="KAA0148374.1"/>
    <property type="molecule type" value="Genomic_DNA"/>
</dbReference>
<evidence type="ECO:0000313" key="3">
    <source>
        <dbReference type="EMBL" id="KAA0148374.1"/>
    </source>
</evidence>
<evidence type="ECO:0000256" key="2">
    <source>
        <dbReference type="SAM" id="MobiDB-lite"/>
    </source>
</evidence>
<dbReference type="SMART" id="SM00173">
    <property type="entry name" value="RAS"/>
    <property type="match status" value="1"/>
</dbReference>
<accession>A0A5A8C6N6</accession>
<dbReference type="SMART" id="SM00175">
    <property type="entry name" value="RAB"/>
    <property type="match status" value="1"/>
</dbReference>
<reference evidence="3 4" key="1">
    <citation type="submission" date="2019-07" db="EMBL/GenBank/DDBJ databases">
        <title>Genomes of Cafeteria roenbergensis.</title>
        <authorList>
            <person name="Fischer M.G."/>
            <person name="Hackl T."/>
            <person name="Roman M."/>
        </authorList>
    </citation>
    <scope>NUCLEOTIDE SEQUENCE [LARGE SCALE GENOMIC DNA]</scope>
    <source>
        <strain evidence="3 4">BVI</strain>
    </source>
</reference>
<dbReference type="InterPro" id="IPR027417">
    <property type="entry name" value="P-loop_NTPase"/>
</dbReference>
<name>A0A5A8C6N6_CAFRO</name>